<organism evidence="4 5">
    <name type="scientific">Mycena albidolilacea</name>
    <dbReference type="NCBI Taxonomy" id="1033008"/>
    <lineage>
        <taxon>Eukaryota</taxon>
        <taxon>Fungi</taxon>
        <taxon>Dikarya</taxon>
        <taxon>Basidiomycota</taxon>
        <taxon>Agaricomycotina</taxon>
        <taxon>Agaricomycetes</taxon>
        <taxon>Agaricomycetidae</taxon>
        <taxon>Agaricales</taxon>
        <taxon>Marasmiineae</taxon>
        <taxon>Mycenaceae</taxon>
        <taxon>Mycena</taxon>
    </lineage>
</organism>
<dbReference type="Gene3D" id="1.25.40.20">
    <property type="entry name" value="Ankyrin repeat-containing domain"/>
    <property type="match status" value="2"/>
</dbReference>
<dbReference type="EMBL" id="JARIHO010000005">
    <property type="protein sequence ID" value="KAJ7361079.1"/>
    <property type="molecule type" value="Genomic_DNA"/>
</dbReference>
<dbReference type="AlphaFoldDB" id="A0AAD7AL65"/>
<gene>
    <name evidence="4" type="ORF">DFH08DRAFT_843121</name>
</gene>
<protein>
    <submittedName>
        <fullName evidence="4">Ankyrin repeat-containing domain protein</fullName>
    </submittedName>
</protein>
<evidence type="ECO:0000256" key="3">
    <source>
        <dbReference type="PROSITE-ProRule" id="PRU00023"/>
    </source>
</evidence>
<comment type="caution">
    <text evidence="4">The sequence shown here is derived from an EMBL/GenBank/DDBJ whole genome shotgun (WGS) entry which is preliminary data.</text>
</comment>
<accession>A0AAD7AL65</accession>
<dbReference type="PANTHER" id="PTHR24198">
    <property type="entry name" value="ANKYRIN REPEAT AND PROTEIN KINASE DOMAIN-CONTAINING PROTEIN"/>
    <property type="match status" value="1"/>
</dbReference>
<feature type="repeat" description="ANK" evidence="3">
    <location>
        <begin position="237"/>
        <end position="269"/>
    </location>
</feature>
<dbReference type="Pfam" id="PF12796">
    <property type="entry name" value="Ank_2"/>
    <property type="match status" value="1"/>
</dbReference>
<proteinExistence type="predicted"/>
<feature type="repeat" description="ANK" evidence="3">
    <location>
        <begin position="271"/>
        <end position="303"/>
    </location>
</feature>
<dbReference type="PROSITE" id="PS50297">
    <property type="entry name" value="ANK_REP_REGION"/>
    <property type="match status" value="1"/>
</dbReference>
<evidence type="ECO:0000313" key="5">
    <source>
        <dbReference type="Proteomes" id="UP001218218"/>
    </source>
</evidence>
<evidence type="ECO:0000256" key="2">
    <source>
        <dbReference type="ARBA" id="ARBA00023043"/>
    </source>
</evidence>
<dbReference type="SUPFAM" id="SSF48403">
    <property type="entry name" value="Ankyrin repeat"/>
    <property type="match status" value="1"/>
</dbReference>
<dbReference type="PRINTS" id="PR01415">
    <property type="entry name" value="ANKYRIN"/>
</dbReference>
<dbReference type="Pfam" id="PF00023">
    <property type="entry name" value="Ank"/>
    <property type="match status" value="2"/>
</dbReference>
<keyword evidence="1" id="KW-0677">Repeat</keyword>
<name>A0AAD7AL65_9AGAR</name>
<keyword evidence="2 3" id="KW-0040">ANK repeat</keyword>
<dbReference type="PROSITE" id="PS50088">
    <property type="entry name" value="ANK_REPEAT"/>
    <property type="match status" value="3"/>
</dbReference>
<dbReference type="InterPro" id="IPR036770">
    <property type="entry name" value="Ankyrin_rpt-contain_sf"/>
</dbReference>
<dbReference type="Proteomes" id="UP001218218">
    <property type="component" value="Unassembled WGS sequence"/>
</dbReference>
<keyword evidence="5" id="KW-1185">Reference proteome</keyword>
<dbReference type="InterPro" id="IPR002110">
    <property type="entry name" value="Ankyrin_rpt"/>
</dbReference>
<evidence type="ECO:0000313" key="4">
    <source>
        <dbReference type="EMBL" id="KAJ7361079.1"/>
    </source>
</evidence>
<dbReference type="SMART" id="SM00248">
    <property type="entry name" value="ANK"/>
    <property type="match status" value="9"/>
</dbReference>
<dbReference type="PANTHER" id="PTHR24198:SF165">
    <property type="entry name" value="ANKYRIN REPEAT-CONTAINING PROTEIN-RELATED"/>
    <property type="match status" value="1"/>
</dbReference>
<evidence type="ECO:0000256" key="1">
    <source>
        <dbReference type="ARBA" id="ARBA00022737"/>
    </source>
</evidence>
<feature type="repeat" description="ANK" evidence="3">
    <location>
        <begin position="336"/>
        <end position="372"/>
    </location>
</feature>
<reference evidence="4" key="1">
    <citation type="submission" date="2023-03" db="EMBL/GenBank/DDBJ databases">
        <title>Massive genome expansion in bonnet fungi (Mycena s.s.) driven by repeated elements and novel gene families across ecological guilds.</title>
        <authorList>
            <consortium name="Lawrence Berkeley National Laboratory"/>
            <person name="Harder C.B."/>
            <person name="Miyauchi S."/>
            <person name="Viragh M."/>
            <person name="Kuo A."/>
            <person name="Thoen E."/>
            <person name="Andreopoulos B."/>
            <person name="Lu D."/>
            <person name="Skrede I."/>
            <person name="Drula E."/>
            <person name="Henrissat B."/>
            <person name="Morin E."/>
            <person name="Kohler A."/>
            <person name="Barry K."/>
            <person name="LaButti K."/>
            <person name="Morin E."/>
            <person name="Salamov A."/>
            <person name="Lipzen A."/>
            <person name="Mereny Z."/>
            <person name="Hegedus B."/>
            <person name="Baldrian P."/>
            <person name="Stursova M."/>
            <person name="Weitz H."/>
            <person name="Taylor A."/>
            <person name="Grigoriev I.V."/>
            <person name="Nagy L.G."/>
            <person name="Martin F."/>
            <person name="Kauserud H."/>
        </authorList>
    </citation>
    <scope>NUCLEOTIDE SEQUENCE</scope>
    <source>
        <strain evidence="4">CBHHK002</strain>
    </source>
</reference>
<sequence>MAGLTDLPPELILRLISFLTCEKILDKDNCLIEQLRGSYKPVLELVPDLPSINSLSQTTTVFHRTLDETLYKLCVSVETLGQLALLFAVKHQLENAVERLVDAGVSLHTDYRFECNPSCSLHTDYLFECNPSCSLLHIAAALGLRAMVVKLLGMCGEMVHKRADGRPSGTPLDYAARHNHLEIVKLLAPIPVPGSSTPVEAQYLSIALLAAVQGRNVEISEYLVSEGADVNFLAPWEGGTPLSHAAATKNLGLVQFLISAGADPNLHQSSTSTIPLFNATFTHNLEIVQALVAAGADIHILDQRRDQRNVLVYCETVELLHFFLERGVDPNFEDRGGNTPLHLVCARAKTGFAVAAVELLLRFGAAATVEKPGQYGLTPVDIAVARYDTETLEPLEPLVQDPDLKRKIAARWKET</sequence>